<dbReference type="GeneID" id="54480552"/>
<feature type="compositionally biased region" description="Basic and acidic residues" evidence="1">
    <location>
        <begin position="16"/>
        <end position="28"/>
    </location>
</feature>
<feature type="compositionally biased region" description="Low complexity" evidence="1">
    <location>
        <begin position="199"/>
        <end position="217"/>
    </location>
</feature>
<sequence>MLSMLVPRSFKHVQRRPSDRVLSDEKGPMKANRSRTQSPKKIIPLDKQDVMAQQDERPRTPPIAVPQRKPSMPSMAVPQRSGLHGPATTQSTRIKGHHVDRPSTMPRNHRSDGVPPAVAALLAVTSIPLRPHRPSRKRTTPSDRKISIDELVEEWRKDNEKTPSFKNGSPMDVLLERTEDGENDDILSLDSGSEKESRTVSSRSISSDSLNSIPSLDADTQSLSSWGTANPATPQSMRREKSVSSPPKEDCVLDHPLLHYNLDEYSATIEIDESELANVSHKPVKARSSFKSNLTASLQALKSAAKSFSNFTAPSIPPEDLLTRSILYPGFTSEMRPKLSEGVPTAALRRYLNPLSPTELSMQIHETNDPSIYEAPMIQLQTYDRRGRSKGRRRGTVDPRADAGRALSSDPTVRQREPRENGDFLRVIVLEMNMRREGKLDTKAVGKARIWLPPRKTESTETVQLTKGFSIPSRWVGVGIDDV</sequence>
<dbReference type="Proteomes" id="UP000799437">
    <property type="component" value="Unassembled WGS sequence"/>
</dbReference>
<feature type="compositionally biased region" description="Basic and acidic residues" evidence="1">
    <location>
        <begin position="43"/>
        <end position="59"/>
    </location>
</feature>
<keyword evidence="3" id="KW-1185">Reference proteome</keyword>
<organism evidence="2 3">
    <name type="scientific">Pseudovirgaria hyperparasitica</name>
    <dbReference type="NCBI Taxonomy" id="470096"/>
    <lineage>
        <taxon>Eukaryota</taxon>
        <taxon>Fungi</taxon>
        <taxon>Dikarya</taxon>
        <taxon>Ascomycota</taxon>
        <taxon>Pezizomycotina</taxon>
        <taxon>Dothideomycetes</taxon>
        <taxon>Dothideomycetes incertae sedis</taxon>
        <taxon>Acrospermales</taxon>
        <taxon>Acrospermaceae</taxon>
        <taxon>Pseudovirgaria</taxon>
    </lineage>
</organism>
<evidence type="ECO:0000256" key="1">
    <source>
        <dbReference type="SAM" id="MobiDB-lite"/>
    </source>
</evidence>
<dbReference type="EMBL" id="ML996565">
    <property type="protein sequence ID" value="KAF2762843.1"/>
    <property type="molecule type" value="Genomic_DNA"/>
</dbReference>
<name>A0A6A6WKZ9_9PEZI</name>
<evidence type="ECO:0000313" key="3">
    <source>
        <dbReference type="Proteomes" id="UP000799437"/>
    </source>
</evidence>
<feature type="compositionally biased region" description="Polar residues" evidence="1">
    <location>
        <begin position="218"/>
        <end position="236"/>
    </location>
</feature>
<reference evidence="2" key="1">
    <citation type="journal article" date="2020" name="Stud. Mycol.">
        <title>101 Dothideomycetes genomes: a test case for predicting lifestyles and emergence of pathogens.</title>
        <authorList>
            <person name="Haridas S."/>
            <person name="Albert R."/>
            <person name="Binder M."/>
            <person name="Bloem J."/>
            <person name="Labutti K."/>
            <person name="Salamov A."/>
            <person name="Andreopoulos B."/>
            <person name="Baker S."/>
            <person name="Barry K."/>
            <person name="Bills G."/>
            <person name="Bluhm B."/>
            <person name="Cannon C."/>
            <person name="Castanera R."/>
            <person name="Culley D."/>
            <person name="Daum C."/>
            <person name="Ezra D."/>
            <person name="Gonzalez J."/>
            <person name="Henrissat B."/>
            <person name="Kuo A."/>
            <person name="Liang C."/>
            <person name="Lipzen A."/>
            <person name="Lutzoni F."/>
            <person name="Magnuson J."/>
            <person name="Mondo S."/>
            <person name="Nolan M."/>
            <person name="Ohm R."/>
            <person name="Pangilinan J."/>
            <person name="Park H.-J."/>
            <person name="Ramirez L."/>
            <person name="Alfaro M."/>
            <person name="Sun H."/>
            <person name="Tritt A."/>
            <person name="Yoshinaga Y."/>
            <person name="Zwiers L.-H."/>
            <person name="Turgeon B."/>
            <person name="Goodwin S."/>
            <person name="Spatafora J."/>
            <person name="Crous P."/>
            <person name="Grigoriev I."/>
        </authorList>
    </citation>
    <scope>NUCLEOTIDE SEQUENCE</scope>
    <source>
        <strain evidence="2">CBS 121739</strain>
    </source>
</reference>
<dbReference type="RefSeq" id="XP_033605294.1">
    <property type="nucleotide sequence ID" value="XM_033739498.1"/>
</dbReference>
<feature type="region of interest" description="Disordered" evidence="1">
    <location>
        <begin position="1"/>
        <end position="113"/>
    </location>
</feature>
<proteinExistence type="predicted"/>
<feature type="compositionally biased region" description="Basic and acidic residues" evidence="1">
    <location>
        <begin position="237"/>
        <end position="249"/>
    </location>
</feature>
<evidence type="ECO:0000313" key="2">
    <source>
        <dbReference type="EMBL" id="KAF2762843.1"/>
    </source>
</evidence>
<feature type="region of interest" description="Disordered" evidence="1">
    <location>
        <begin position="178"/>
        <end position="249"/>
    </location>
</feature>
<dbReference type="PANTHER" id="PTHR42051">
    <property type="entry name" value="MEIOTICALLY UP-REGULATED PROTEIN PB1A10.08"/>
    <property type="match status" value="1"/>
</dbReference>
<dbReference type="PANTHER" id="PTHR42051:SF1">
    <property type="entry name" value="MEIOTICALLY UP-REGULATED PROTEIN PB1A10.08"/>
    <property type="match status" value="1"/>
</dbReference>
<protein>
    <submittedName>
        <fullName evidence="2">Uncharacterized protein</fullName>
    </submittedName>
</protein>
<dbReference type="OrthoDB" id="4181307at2759"/>
<dbReference type="AlphaFoldDB" id="A0A6A6WKZ9"/>
<dbReference type="InterPro" id="IPR034443">
    <property type="entry name" value="PB1A10.08"/>
</dbReference>
<accession>A0A6A6WKZ9</accession>
<gene>
    <name evidence="2" type="ORF">EJ05DRAFT_17019</name>
</gene>
<feature type="region of interest" description="Disordered" evidence="1">
    <location>
        <begin position="384"/>
        <end position="419"/>
    </location>
</feature>